<protein>
    <submittedName>
        <fullName evidence="2">Uncharacterized protein</fullName>
    </submittedName>
</protein>
<gene>
    <name evidence="2" type="ORF">M413DRAFT_404297</name>
</gene>
<reference evidence="2 3" key="1">
    <citation type="submission" date="2014-04" db="EMBL/GenBank/DDBJ databases">
        <authorList>
            <consortium name="DOE Joint Genome Institute"/>
            <person name="Kuo A."/>
            <person name="Gay G."/>
            <person name="Dore J."/>
            <person name="Kohler A."/>
            <person name="Nagy L.G."/>
            <person name="Floudas D."/>
            <person name="Copeland A."/>
            <person name="Barry K.W."/>
            <person name="Cichocki N."/>
            <person name="Veneault-Fourrey C."/>
            <person name="LaButti K."/>
            <person name="Lindquist E.A."/>
            <person name="Lipzen A."/>
            <person name="Lundell T."/>
            <person name="Morin E."/>
            <person name="Murat C."/>
            <person name="Sun H."/>
            <person name="Tunlid A."/>
            <person name="Henrissat B."/>
            <person name="Grigoriev I.V."/>
            <person name="Hibbett D.S."/>
            <person name="Martin F."/>
            <person name="Nordberg H.P."/>
            <person name="Cantor M.N."/>
            <person name="Hua S.X."/>
        </authorList>
    </citation>
    <scope>NUCLEOTIDE SEQUENCE [LARGE SCALE GENOMIC DNA]</scope>
    <source>
        <strain evidence="3">h7</strain>
    </source>
</reference>
<evidence type="ECO:0000256" key="1">
    <source>
        <dbReference type="SAM" id="Phobius"/>
    </source>
</evidence>
<accession>A0A0C3BTT7</accession>
<keyword evidence="1" id="KW-0472">Membrane</keyword>
<keyword evidence="1" id="KW-1133">Transmembrane helix</keyword>
<feature type="transmembrane region" description="Helical" evidence="1">
    <location>
        <begin position="12"/>
        <end position="36"/>
    </location>
</feature>
<sequence length="131" mass="15123">MRIYRGLSSDSLLFDIVSRVSLFFLLVADLCLHYLFKAQPLQYTRNLVNSIYGNNQIHKPSPRPLFLMIAGLCDPLLFQPSPLARAWVIQHSIYVHIPGSAKLHKNFECTRLKMELLAKALKDEWLRTVAR</sequence>
<evidence type="ECO:0000313" key="2">
    <source>
        <dbReference type="EMBL" id="KIM34776.1"/>
    </source>
</evidence>
<proteinExistence type="predicted"/>
<name>A0A0C3BTT7_HEBCY</name>
<organism evidence="2 3">
    <name type="scientific">Hebeloma cylindrosporum</name>
    <dbReference type="NCBI Taxonomy" id="76867"/>
    <lineage>
        <taxon>Eukaryota</taxon>
        <taxon>Fungi</taxon>
        <taxon>Dikarya</taxon>
        <taxon>Basidiomycota</taxon>
        <taxon>Agaricomycotina</taxon>
        <taxon>Agaricomycetes</taxon>
        <taxon>Agaricomycetidae</taxon>
        <taxon>Agaricales</taxon>
        <taxon>Agaricineae</taxon>
        <taxon>Hymenogastraceae</taxon>
        <taxon>Hebeloma</taxon>
    </lineage>
</organism>
<dbReference type="EMBL" id="KN831857">
    <property type="protein sequence ID" value="KIM34776.1"/>
    <property type="molecule type" value="Genomic_DNA"/>
</dbReference>
<keyword evidence="3" id="KW-1185">Reference proteome</keyword>
<reference evidence="3" key="2">
    <citation type="submission" date="2015-01" db="EMBL/GenBank/DDBJ databases">
        <title>Evolutionary Origins and Diversification of the Mycorrhizal Mutualists.</title>
        <authorList>
            <consortium name="DOE Joint Genome Institute"/>
            <consortium name="Mycorrhizal Genomics Consortium"/>
            <person name="Kohler A."/>
            <person name="Kuo A."/>
            <person name="Nagy L.G."/>
            <person name="Floudas D."/>
            <person name="Copeland A."/>
            <person name="Barry K.W."/>
            <person name="Cichocki N."/>
            <person name="Veneault-Fourrey C."/>
            <person name="LaButti K."/>
            <person name="Lindquist E.A."/>
            <person name="Lipzen A."/>
            <person name="Lundell T."/>
            <person name="Morin E."/>
            <person name="Murat C."/>
            <person name="Riley R."/>
            <person name="Ohm R."/>
            <person name="Sun H."/>
            <person name="Tunlid A."/>
            <person name="Henrissat B."/>
            <person name="Grigoriev I.V."/>
            <person name="Hibbett D.S."/>
            <person name="Martin F."/>
        </authorList>
    </citation>
    <scope>NUCLEOTIDE SEQUENCE [LARGE SCALE GENOMIC DNA]</scope>
    <source>
        <strain evidence="3">h7</strain>
    </source>
</reference>
<dbReference type="AlphaFoldDB" id="A0A0C3BTT7"/>
<dbReference type="Proteomes" id="UP000053424">
    <property type="component" value="Unassembled WGS sequence"/>
</dbReference>
<keyword evidence="1" id="KW-0812">Transmembrane</keyword>
<dbReference type="HOGENOM" id="CLU_1927887_0_0_1"/>
<evidence type="ECO:0000313" key="3">
    <source>
        <dbReference type="Proteomes" id="UP000053424"/>
    </source>
</evidence>